<evidence type="ECO:0000256" key="1">
    <source>
        <dbReference type="SAM" id="Phobius"/>
    </source>
</evidence>
<evidence type="ECO:0000313" key="2">
    <source>
        <dbReference type="EMBL" id="BBF81495.1"/>
    </source>
</evidence>
<dbReference type="OrthoDB" id="7210529at2"/>
<organism evidence="2 3">
    <name type="scientific">Asticcacaulis excentricus</name>
    <dbReference type="NCBI Taxonomy" id="78587"/>
    <lineage>
        <taxon>Bacteria</taxon>
        <taxon>Pseudomonadati</taxon>
        <taxon>Pseudomonadota</taxon>
        <taxon>Alphaproteobacteria</taxon>
        <taxon>Caulobacterales</taxon>
        <taxon>Caulobacteraceae</taxon>
        <taxon>Asticcacaulis</taxon>
    </lineage>
</organism>
<dbReference type="RefSeq" id="WP_126422634.1">
    <property type="nucleotide sequence ID" value="NZ_AP018827.1"/>
</dbReference>
<reference evidence="3" key="2">
    <citation type="journal article" date="2017" name="Plant Physiol. Biochem.">
        <title>Differential oxidative and antioxidative response of duckweed Lemna minor toward plant growth promoting/inhibiting bacteria.</title>
        <authorList>
            <person name="Ishizawa H."/>
            <person name="Kuroda M."/>
            <person name="Morikawa M."/>
            <person name="Ike M."/>
        </authorList>
    </citation>
    <scope>NUCLEOTIDE SEQUENCE [LARGE SCALE GENOMIC DNA]</scope>
    <source>
        <strain evidence="3">M6</strain>
    </source>
</reference>
<feature type="transmembrane region" description="Helical" evidence="1">
    <location>
        <begin position="34"/>
        <end position="59"/>
    </location>
</feature>
<accession>A0A3G9G6C8</accession>
<dbReference type="Proteomes" id="UP000278756">
    <property type="component" value="Chromosome 1"/>
</dbReference>
<sequence length="156" mass="16817">MGVIKKAFGSTKPKDIVVDLMTFDRLLTKPVIHIIYWAGLALVALGLFAVVGGTVGIAMREEMPWGIFLAVPFLIGGLLFLVAALLLWRSFCEFYVAIFRIADDLRALRAVTEGAKPVVAEPAANPVFTAPVEAPAAETVEGDVLENPFFVAKKAD</sequence>
<gene>
    <name evidence="2" type="ORF">EM6_2096</name>
</gene>
<dbReference type="Pfam" id="PF14110">
    <property type="entry name" value="DUF4282"/>
    <property type="match status" value="1"/>
</dbReference>
<keyword evidence="1" id="KW-1133">Transmembrane helix</keyword>
<dbReference type="InterPro" id="IPR025557">
    <property type="entry name" value="DUF4282"/>
</dbReference>
<evidence type="ECO:0000313" key="3">
    <source>
        <dbReference type="Proteomes" id="UP000278756"/>
    </source>
</evidence>
<keyword evidence="1" id="KW-0812">Transmembrane</keyword>
<dbReference type="EMBL" id="AP018827">
    <property type="protein sequence ID" value="BBF81495.1"/>
    <property type="molecule type" value="Genomic_DNA"/>
</dbReference>
<feature type="transmembrane region" description="Helical" evidence="1">
    <location>
        <begin position="65"/>
        <end position="88"/>
    </location>
</feature>
<name>A0A3G9G6C8_9CAUL</name>
<proteinExistence type="predicted"/>
<keyword evidence="1" id="KW-0472">Membrane</keyword>
<protein>
    <recommendedName>
        <fullName evidence="4">DUF4282 domain-containing protein</fullName>
    </recommendedName>
</protein>
<reference evidence="3" key="1">
    <citation type="journal article" date="2017" name="Biotechnol. Biofuels">
        <title>Evaluation of environmental bacterial communities as a factor affecting the growth of duckweed Lemna minor.</title>
        <authorList>
            <person name="Ishizawa H."/>
            <person name="Kuroda M."/>
            <person name="Morikawa M."/>
            <person name="Ike M."/>
        </authorList>
    </citation>
    <scope>NUCLEOTIDE SEQUENCE [LARGE SCALE GENOMIC DNA]</scope>
    <source>
        <strain evidence="3">M6</strain>
    </source>
</reference>
<evidence type="ECO:0008006" key="4">
    <source>
        <dbReference type="Google" id="ProtNLM"/>
    </source>
</evidence>
<dbReference type="AlphaFoldDB" id="A0A3G9G6C8"/>